<dbReference type="OrthoDB" id="5880263at2"/>
<gene>
    <name evidence="2" type="ORF">ERL59_17480</name>
</gene>
<organism evidence="2 3">
    <name type="scientific">Chengkuizengella marina</name>
    <dbReference type="NCBI Taxonomy" id="2507566"/>
    <lineage>
        <taxon>Bacteria</taxon>
        <taxon>Bacillati</taxon>
        <taxon>Bacillota</taxon>
        <taxon>Bacilli</taxon>
        <taxon>Bacillales</taxon>
        <taxon>Paenibacillaceae</taxon>
        <taxon>Chengkuizengella</taxon>
    </lineage>
</organism>
<comment type="caution">
    <text evidence="2">The sequence shown here is derived from an EMBL/GenBank/DDBJ whole genome shotgun (WGS) entry which is preliminary data.</text>
</comment>
<evidence type="ECO:0000259" key="1">
    <source>
        <dbReference type="SMART" id="SM00860"/>
    </source>
</evidence>
<evidence type="ECO:0000313" key="2">
    <source>
        <dbReference type="EMBL" id="NBI30745.1"/>
    </source>
</evidence>
<dbReference type="InterPro" id="IPR037883">
    <property type="entry name" value="Knr4/Smi1-like_sf"/>
</dbReference>
<protein>
    <submittedName>
        <fullName evidence="2">SMI1/KNR4 family protein</fullName>
    </submittedName>
</protein>
<reference evidence="2 3" key="1">
    <citation type="submission" date="2019-01" db="EMBL/GenBank/DDBJ databases">
        <title>Chengkuizengella sp. nov., isolated from deep-sea sediment of East Pacific Ocean.</title>
        <authorList>
            <person name="Yang J."/>
            <person name="Lai Q."/>
            <person name="Shao Z."/>
        </authorList>
    </citation>
    <scope>NUCLEOTIDE SEQUENCE [LARGE SCALE GENOMIC DNA]</scope>
    <source>
        <strain evidence="2 3">YPA3-1-1</strain>
    </source>
</reference>
<name>A0A6N9Q766_9BACL</name>
<dbReference type="RefSeq" id="WP_160647558.1">
    <property type="nucleotide sequence ID" value="NZ_SIJB01000038.1"/>
</dbReference>
<accession>A0A6N9Q766</accession>
<dbReference type="AlphaFoldDB" id="A0A6N9Q766"/>
<dbReference type="Gene3D" id="3.40.1580.10">
    <property type="entry name" value="SMI1/KNR4-like"/>
    <property type="match status" value="1"/>
</dbReference>
<dbReference type="Proteomes" id="UP000448943">
    <property type="component" value="Unassembled WGS sequence"/>
</dbReference>
<dbReference type="InterPro" id="IPR018958">
    <property type="entry name" value="Knr4/Smi1-like_dom"/>
</dbReference>
<dbReference type="Pfam" id="PF14567">
    <property type="entry name" value="SUKH_5"/>
    <property type="match status" value="1"/>
</dbReference>
<dbReference type="EMBL" id="SIJB01000038">
    <property type="protein sequence ID" value="NBI30745.1"/>
    <property type="molecule type" value="Genomic_DNA"/>
</dbReference>
<feature type="domain" description="Knr4/Smi1-like" evidence="1">
    <location>
        <begin position="20"/>
        <end position="134"/>
    </location>
</feature>
<keyword evidence="3" id="KW-1185">Reference proteome</keyword>
<evidence type="ECO:0000313" key="3">
    <source>
        <dbReference type="Proteomes" id="UP000448943"/>
    </source>
</evidence>
<proteinExistence type="predicted"/>
<sequence>MYEKELKELIENNSVYKLKGASEITIREIEEKLNVSLPDSYKWILSEYGSVCFYGIDIDGIGLNNTLISVDKTIGWKEYSIPEGYVVVYEPGADWIYCLDTFKMYNGECPVVAWYPGNNYSDREADNLYEFIIDRLDLQKD</sequence>
<dbReference type="SMART" id="SM00860">
    <property type="entry name" value="SMI1_KNR4"/>
    <property type="match status" value="1"/>
</dbReference>
<dbReference type="SUPFAM" id="SSF160631">
    <property type="entry name" value="SMI1/KNR4-like"/>
    <property type="match status" value="1"/>
</dbReference>